<dbReference type="InterPro" id="IPR011006">
    <property type="entry name" value="CheY-like_superfamily"/>
</dbReference>
<feature type="modified residue" description="4-aspartylphosphate" evidence="8">
    <location>
        <position position="52"/>
    </location>
</feature>
<evidence type="ECO:0000313" key="12">
    <source>
        <dbReference type="EMBL" id="KOA84883.1"/>
    </source>
</evidence>
<evidence type="ECO:0000256" key="8">
    <source>
        <dbReference type="PROSITE-ProRule" id="PRU00169"/>
    </source>
</evidence>
<evidence type="ECO:0000256" key="9">
    <source>
        <dbReference type="PROSITE-ProRule" id="PRU01091"/>
    </source>
</evidence>
<dbReference type="SUPFAM" id="SSF52172">
    <property type="entry name" value="CheY-like"/>
    <property type="match status" value="1"/>
</dbReference>
<dbReference type="PROSITE" id="PS50110">
    <property type="entry name" value="RESPONSE_REGULATORY"/>
    <property type="match status" value="1"/>
</dbReference>
<dbReference type="PROSITE" id="PS51755">
    <property type="entry name" value="OMPR_PHOB"/>
    <property type="match status" value="1"/>
</dbReference>
<dbReference type="SMART" id="SM00448">
    <property type="entry name" value="REC"/>
    <property type="match status" value="1"/>
</dbReference>
<evidence type="ECO:0000256" key="5">
    <source>
        <dbReference type="ARBA" id="ARBA00023125"/>
    </source>
</evidence>
<evidence type="ECO:0000256" key="4">
    <source>
        <dbReference type="ARBA" id="ARBA00023015"/>
    </source>
</evidence>
<dbReference type="PANTHER" id="PTHR48111:SF2">
    <property type="entry name" value="RESPONSE REGULATOR SAER"/>
    <property type="match status" value="1"/>
</dbReference>
<keyword evidence="3" id="KW-0902">Two-component regulatory system</keyword>
<comment type="function">
    <text evidence="7">May play the central regulatory role in sporulation. It may be an element of the effector pathway responsible for the activation of sporulation genes in response to nutritional stress. Spo0A may act in concert with spo0H (a sigma factor) to control the expression of some genes that are critical to the sporulation process.</text>
</comment>
<dbReference type="GO" id="GO:0000976">
    <property type="term" value="F:transcription cis-regulatory region binding"/>
    <property type="evidence" value="ECO:0007669"/>
    <property type="project" value="TreeGrafter"/>
</dbReference>
<dbReference type="CDD" id="cd17574">
    <property type="entry name" value="REC_OmpR"/>
    <property type="match status" value="1"/>
</dbReference>
<dbReference type="Gene3D" id="1.10.10.10">
    <property type="entry name" value="Winged helix-like DNA-binding domain superfamily/Winged helix DNA-binding domain"/>
    <property type="match status" value="1"/>
</dbReference>
<dbReference type="InterPro" id="IPR001789">
    <property type="entry name" value="Sig_transdc_resp-reg_receiver"/>
</dbReference>
<dbReference type="SMART" id="SM00862">
    <property type="entry name" value="Trans_reg_C"/>
    <property type="match status" value="1"/>
</dbReference>
<evidence type="ECO:0000259" key="10">
    <source>
        <dbReference type="PROSITE" id="PS50110"/>
    </source>
</evidence>
<keyword evidence="6" id="KW-0804">Transcription</keyword>
<evidence type="ECO:0000256" key="6">
    <source>
        <dbReference type="ARBA" id="ARBA00023163"/>
    </source>
</evidence>
<keyword evidence="5 9" id="KW-0238">DNA-binding</keyword>
<gene>
    <name evidence="12" type="ORF">ADU74_10520</name>
</gene>
<evidence type="ECO:0000256" key="3">
    <source>
        <dbReference type="ARBA" id="ARBA00023012"/>
    </source>
</evidence>
<dbReference type="GO" id="GO:0005829">
    <property type="term" value="C:cytosol"/>
    <property type="evidence" value="ECO:0007669"/>
    <property type="project" value="TreeGrafter"/>
</dbReference>
<evidence type="ECO:0000259" key="11">
    <source>
        <dbReference type="PROSITE" id="PS51755"/>
    </source>
</evidence>
<reference evidence="12 13" key="1">
    <citation type="submission" date="2015-07" db="EMBL/GenBank/DDBJ databases">
        <title>Draft genome sequences of 17 French Clostridium botulinum group III.</title>
        <authorList>
            <person name="Woudstra C."/>
            <person name="Le Marechal C."/>
            <person name="Souillard R."/>
            <person name="Bayon-Auboyer M.-H."/>
            <person name="Dessouter D."/>
            <person name="Fach P."/>
        </authorList>
    </citation>
    <scope>NUCLEOTIDE SEQUENCE [LARGE SCALE GENOMIC DNA]</scope>
    <source>
        <strain evidence="12 13">12LNRI-CD</strain>
    </source>
</reference>
<evidence type="ECO:0000256" key="1">
    <source>
        <dbReference type="ARBA" id="ARBA00018672"/>
    </source>
</evidence>
<accession>A0A9Q1UXC5</accession>
<dbReference type="FunFam" id="3.40.50.2300:FF:000001">
    <property type="entry name" value="DNA-binding response regulator PhoB"/>
    <property type="match status" value="1"/>
</dbReference>
<dbReference type="OrthoDB" id="9790442at2"/>
<organism evidence="12 13">
    <name type="scientific">Clostridium botulinum</name>
    <dbReference type="NCBI Taxonomy" id="1491"/>
    <lineage>
        <taxon>Bacteria</taxon>
        <taxon>Bacillati</taxon>
        <taxon>Bacillota</taxon>
        <taxon>Clostridia</taxon>
        <taxon>Eubacteriales</taxon>
        <taxon>Clostridiaceae</taxon>
        <taxon>Clostridium</taxon>
    </lineage>
</organism>
<dbReference type="Gene3D" id="6.10.250.690">
    <property type="match status" value="1"/>
</dbReference>
<dbReference type="Pfam" id="PF00486">
    <property type="entry name" value="Trans_reg_C"/>
    <property type="match status" value="1"/>
</dbReference>
<dbReference type="Pfam" id="PF00072">
    <property type="entry name" value="Response_reg"/>
    <property type="match status" value="1"/>
</dbReference>
<dbReference type="GO" id="GO:0032993">
    <property type="term" value="C:protein-DNA complex"/>
    <property type="evidence" value="ECO:0007669"/>
    <property type="project" value="TreeGrafter"/>
</dbReference>
<protein>
    <recommendedName>
        <fullName evidence="1">Stage 0 sporulation protein A homolog</fullName>
    </recommendedName>
</protein>
<dbReference type="AlphaFoldDB" id="A0A9Q1UXC5"/>
<evidence type="ECO:0000256" key="7">
    <source>
        <dbReference type="ARBA" id="ARBA00024867"/>
    </source>
</evidence>
<evidence type="ECO:0000256" key="2">
    <source>
        <dbReference type="ARBA" id="ARBA00022553"/>
    </source>
</evidence>
<keyword evidence="2 8" id="KW-0597">Phosphoprotein</keyword>
<dbReference type="Proteomes" id="UP000037540">
    <property type="component" value="Unassembled WGS sequence"/>
</dbReference>
<comment type="caution">
    <text evidence="12">The sequence shown here is derived from an EMBL/GenBank/DDBJ whole genome shotgun (WGS) entry which is preliminary data.</text>
</comment>
<keyword evidence="4" id="KW-0805">Transcription regulation</keyword>
<feature type="domain" description="Response regulatory" evidence="10">
    <location>
        <begin position="4"/>
        <end position="116"/>
    </location>
</feature>
<proteinExistence type="predicted"/>
<feature type="domain" description="OmpR/PhoB-type" evidence="11">
    <location>
        <begin position="127"/>
        <end position="226"/>
    </location>
</feature>
<dbReference type="GO" id="GO:0000156">
    <property type="term" value="F:phosphorelay response regulator activity"/>
    <property type="evidence" value="ECO:0007669"/>
    <property type="project" value="TreeGrafter"/>
</dbReference>
<dbReference type="PANTHER" id="PTHR48111">
    <property type="entry name" value="REGULATOR OF RPOS"/>
    <property type="match status" value="1"/>
</dbReference>
<dbReference type="CDD" id="cd00383">
    <property type="entry name" value="trans_reg_C"/>
    <property type="match status" value="1"/>
</dbReference>
<dbReference type="Gene3D" id="3.40.50.2300">
    <property type="match status" value="1"/>
</dbReference>
<dbReference type="InterPro" id="IPR036388">
    <property type="entry name" value="WH-like_DNA-bd_sf"/>
</dbReference>
<dbReference type="RefSeq" id="WP_013720983.1">
    <property type="nucleotide sequence ID" value="NZ_LGVO01000033.1"/>
</dbReference>
<dbReference type="GO" id="GO:0006355">
    <property type="term" value="P:regulation of DNA-templated transcription"/>
    <property type="evidence" value="ECO:0007669"/>
    <property type="project" value="InterPro"/>
</dbReference>
<feature type="DNA-binding region" description="OmpR/PhoB-type" evidence="9">
    <location>
        <begin position="127"/>
        <end position="226"/>
    </location>
</feature>
<dbReference type="EMBL" id="LGVR01000061">
    <property type="protein sequence ID" value="KOA84883.1"/>
    <property type="molecule type" value="Genomic_DNA"/>
</dbReference>
<sequence length="230" mass="26722">MKNKILVIDDNEDICTTIKSYLENYDFNVKTVTSCRNALNILNEKFDLIILDIMMPEMDGIEFCSIIRKKVSCPILFVSAKILEEDKLQAFAIGGDDYITKPFSLKELKARIESHLRREERIKSKEVYILSSGNIILDAVAHDILCKGEKLKLTNKEYNMVKFLMLNKNIVFSKEKLLDNVWGMDSESYLETVTESIKNIRKKIKNIDKDNSYISTIYGQGYKWEVKHEK</sequence>
<evidence type="ECO:0000313" key="13">
    <source>
        <dbReference type="Proteomes" id="UP000037540"/>
    </source>
</evidence>
<dbReference type="InterPro" id="IPR039420">
    <property type="entry name" value="WalR-like"/>
</dbReference>
<name>A0A9Q1UXC5_CLOBO</name>
<dbReference type="InterPro" id="IPR001867">
    <property type="entry name" value="OmpR/PhoB-type_DNA-bd"/>
</dbReference>